<sequence length="323" mass="35380">MNSIKRQQGDILVGTLISLVILIIVTLMLAQAAKQWQYEQTAAVAVNRITVVQDAMQRGYINAITQGVAPNNIAAYPASRANLIALDLIEACSIGQEIAGQCIDQTKLPWVTMTNADQLMTITPFIDPSDNYPAFNITFSIANIAPMKKRMIIRNAISQLPNYTEDAAGNVTIAFTRPGSSVAQDNLVRRDGTAPMTADWDYGNFDLNNVKYINNVDDISFKNITDRTALTGSIKLGSVVISNSSGVLVAKPACPSGYTAQIQVWTVSLGTTDLQYNVKNFASWDVDSGNHWRIYFRSTAENSSGNKSYFYQGVVAYGTWCDF</sequence>
<dbReference type="RefSeq" id="WP_158296049.1">
    <property type="nucleotide sequence ID" value="NZ_JBHSII010000006.1"/>
</dbReference>
<reference evidence="3" key="1">
    <citation type="submission" date="2016-06" db="EMBL/GenBank/DDBJ databases">
        <authorList>
            <person name="Rodrigo-Torres L."/>
            <person name="Arahal R.D."/>
            <person name="Lucena T."/>
        </authorList>
    </citation>
    <scope>NUCLEOTIDE SEQUENCE [LARGE SCALE GENOMIC DNA]</scope>
    <source>
        <strain evidence="3">CECT8203</strain>
    </source>
</reference>
<feature type="transmembrane region" description="Helical" evidence="1">
    <location>
        <begin position="12"/>
        <end position="30"/>
    </location>
</feature>
<keyword evidence="3" id="KW-1185">Reference proteome</keyword>
<name>A0A240EGD0_9VIBR</name>
<dbReference type="Proteomes" id="UP000219336">
    <property type="component" value="Unassembled WGS sequence"/>
</dbReference>
<protein>
    <submittedName>
        <fullName evidence="2">Uncharacterized protein</fullName>
    </submittedName>
</protein>
<gene>
    <name evidence="2" type="ORF">VTH8203_00840</name>
</gene>
<evidence type="ECO:0000313" key="2">
    <source>
        <dbReference type="EMBL" id="SNX47239.1"/>
    </source>
</evidence>
<evidence type="ECO:0000313" key="3">
    <source>
        <dbReference type="Proteomes" id="UP000219336"/>
    </source>
</evidence>
<dbReference type="AlphaFoldDB" id="A0A240EGD0"/>
<keyword evidence="1" id="KW-1133">Transmembrane helix</keyword>
<keyword evidence="1" id="KW-0812">Transmembrane</keyword>
<evidence type="ECO:0000256" key="1">
    <source>
        <dbReference type="SAM" id="Phobius"/>
    </source>
</evidence>
<accession>A0A240EGD0</accession>
<dbReference type="EMBL" id="OANU01000006">
    <property type="protein sequence ID" value="SNX47239.1"/>
    <property type="molecule type" value="Genomic_DNA"/>
</dbReference>
<proteinExistence type="predicted"/>
<organism evidence="2 3">
    <name type="scientific">Vibrio thalassae</name>
    <dbReference type="NCBI Taxonomy" id="1243014"/>
    <lineage>
        <taxon>Bacteria</taxon>
        <taxon>Pseudomonadati</taxon>
        <taxon>Pseudomonadota</taxon>
        <taxon>Gammaproteobacteria</taxon>
        <taxon>Vibrionales</taxon>
        <taxon>Vibrionaceae</taxon>
        <taxon>Vibrio</taxon>
    </lineage>
</organism>
<dbReference type="OrthoDB" id="5866184at2"/>
<keyword evidence="1" id="KW-0472">Membrane</keyword>